<dbReference type="GO" id="GO:0016787">
    <property type="term" value="F:hydrolase activity"/>
    <property type="evidence" value="ECO:0007669"/>
    <property type="project" value="UniProtKB-KW"/>
</dbReference>
<dbReference type="InterPro" id="IPR013830">
    <property type="entry name" value="SGNH_hydro"/>
</dbReference>
<keyword evidence="3" id="KW-0378">Hydrolase</keyword>
<dbReference type="SUPFAM" id="SSF52266">
    <property type="entry name" value="SGNH hydrolase"/>
    <property type="match status" value="1"/>
</dbReference>
<dbReference type="RefSeq" id="WP_380225003.1">
    <property type="nucleotide sequence ID" value="NZ_JBHSOF010000009.1"/>
</dbReference>
<comment type="caution">
    <text evidence="3">The sequence shown here is derived from an EMBL/GenBank/DDBJ whole genome shotgun (WGS) entry which is preliminary data.</text>
</comment>
<keyword evidence="4" id="KW-1185">Reference proteome</keyword>
<dbReference type="InterPro" id="IPR036514">
    <property type="entry name" value="SGNH_hydro_sf"/>
</dbReference>
<dbReference type="Gene3D" id="3.40.50.1110">
    <property type="entry name" value="SGNH hydrolase"/>
    <property type="match status" value="1"/>
</dbReference>
<reference evidence="4" key="1">
    <citation type="journal article" date="2019" name="Int. J. Syst. Evol. Microbiol.">
        <title>The Global Catalogue of Microorganisms (GCM) 10K type strain sequencing project: providing services to taxonomists for standard genome sequencing and annotation.</title>
        <authorList>
            <consortium name="The Broad Institute Genomics Platform"/>
            <consortium name="The Broad Institute Genome Sequencing Center for Infectious Disease"/>
            <person name="Wu L."/>
            <person name="Ma J."/>
        </authorList>
    </citation>
    <scope>NUCLEOTIDE SEQUENCE [LARGE SCALE GENOMIC DNA]</scope>
    <source>
        <strain evidence="4">CGMCC 4.1437</strain>
    </source>
</reference>
<dbReference type="EC" id="3.1.-.-" evidence="3"/>
<dbReference type="PANTHER" id="PTHR37981:SF1">
    <property type="entry name" value="SGNH HYDROLASE-TYPE ESTERASE DOMAIN-CONTAINING PROTEIN"/>
    <property type="match status" value="1"/>
</dbReference>
<organism evidence="3 4">
    <name type="scientific">Kitasatospora misakiensis</name>
    <dbReference type="NCBI Taxonomy" id="67330"/>
    <lineage>
        <taxon>Bacteria</taxon>
        <taxon>Bacillati</taxon>
        <taxon>Actinomycetota</taxon>
        <taxon>Actinomycetes</taxon>
        <taxon>Kitasatosporales</taxon>
        <taxon>Streptomycetaceae</taxon>
        <taxon>Kitasatospora</taxon>
    </lineage>
</organism>
<dbReference type="InterPro" id="IPR037460">
    <property type="entry name" value="SEST-like"/>
</dbReference>
<proteinExistence type="predicted"/>
<evidence type="ECO:0000313" key="3">
    <source>
        <dbReference type="EMBL" id="MFC5663346.1"/>
    </source>
</evidence>
<feature type="signal peptide" evidence="1">
    <location>
        <begin position="1"/>
        <end position="30"/>
    </location>
</feature>
<gene>
    <name evidence="3" type="ORF">ACFP3U_10195</name>
</gene>
<evidence type="ECO:0000256" key="1">
    <source>
        <dbReference type="SAM" id="SignalP"/>
    </source>
</evidence>
<dbReference type="PANTHER" id="PTHR37981">
    <property type="entry name" value="LIPASE 2"/>
    <property type="match status" value="1"/>
</dbReference>
<name>A0ABW0X4E7_9ACTN</name>
<keyword evidence="1" id="KW-0732">Signal</keyword>
<dbReference type="CDD" id="cd01823">
    <property type="entry name" value="SEST_like"/>
    <property type="match status" value="1"/>
</dbReference>
<evidence type="ECO:0000259" key="2">
    <source>
        <dbReference type="Pfam" id="PF13472"/>
    </source>
</evidence>
<feature type="domain" description="SGNH hydrolase-type esterase" evidence="2">
    <location>
        <begin position="37"/>
        <end position="254"/>
    </location>
</feature>
<protein>
    <submittedName>
        <fullName evidence="3">SGNH/GDSL hydrolase family protein</fullName>
        <ecNumber evidence="3">3.1.-.-</ecNumber>
    </submittedName>
</protein>
<dbReference type="Proteomes" id="UP001595975">
    <property type="component" value="Unassembled WGS sequence"/>
</dbReference>
<feature type="chain" id="PRO_5045299124" evidence="1">
    <location>
        <begin position="31"/>
        <end position="266"/>
    </location>
</feature>
<dbReference type="Pfam" id="PF13472">
    <property type="entry name" value="Lipase_GDSL_2"/>
    <property type="match status" value="1"/>
</dbReference>
<evidence type="ECO:0000313" key="4">
    <source>
        <dbReference type="Proteomes" id="UP001595975"/>
    </source>
</evidence>
<accession>A0ABW0X4E7</accession>
<dbReference type="EMBL" id="JBHSOF010000009">
    <property type="protein sequence ID" value="MFC5663346.1"/>
    <property type="molecule type" value="Genomic_DNA"/>
</dbReference>
<sequence length="266" mass="27288">MLRPARAMSVAVTAVLLSLTTLVTAGSAHAAGVNYVALGDSYASGLGAGSYTSESGSCKRSTNAYAYLWKNAHAPSSFSFVACAGARTSDVLNNQLSALNSSTTLVSVSVGGNDAGFASAMQTCVLDSESACLNAIATAKNYATGTLPGKLDQVYSAIHAKAPNARVVVLGYPHLYKVGGSCIFGIGDTKRSAINSAADTLDDVIAKRAANAGFAFGDVRSIFREHEICGSSTTWLNSTTLPVEESYHPKAAGHSGGFLPVFTAQA</sequence>